<name>A0AAN9T4B6_9HEMI</name>
<dbReference type="Proteomes" id="UP001367676">
    <property type="component" value="Unassembled WGS sequence"/>
</dbReference>
<dbReference type="AlphaFoldDB" id="A0AAN9T4B6"/>
<sequence length="119" mass="13074">MMCLSRRWCTMNSRLWSHKFIVFAQFIETGWFFCGAGLTMMAPSLNVVDRTTTTTTNTAHDPLLISISSEDDTILGNQNADSSDKTPNTNSQCSSMSDGESYECYGEGEVDSPPISQPG</sequence>
<keyword evidence="2" id="KW-0812">Transmembrane</keyword>
<accession>A0AAN9T4B6</accession>
<feature type="transmembrane region" description="Helical" evidence="2">
    <location>
        <begin position="20"/>
        <end position="42"/>
    </location>
</feature>
<evidence type="ECO:0000256" key="2">
    <source>
        <dbReference type="SAM" id="Phobius"/>
    </source>
</evidence>
<organism evidence="3 4">
    <name type="scientific">Parthenolecanium corni</name>
    <dbReference type="NCBI Taxonomy" id="536013"/>
    <lineage>
        <taxon>Eukaryota</taxon>
        <taxon>Metazoa</taxon>
        <taxon>Ecdysozoa</taxon>
        <taxon>Arthropoda</taxon>
        <taxon>Hexapoda</taxon>
        <taxon>Insecta</taxon>
        <taxon>Pterygota</taxon>
        <taxon>Neoptera</taxon>
        <taxon>Paraneoptera</taxon>
        <taxon>Hemiptera</taxon>
        <taxon>Sternorrhyncha</taxon>
        <taxon>Coccoidea</taxon>
        <taxon>Coccidae</taxon>
        <taxon>Parthenolecanium</taxon>
    </lineage>
</organism>
<keyword evidence="2" id="KW-1133">Transmembrane helix</keyword>
<evidence type="ECO:0000313" key="4">
    <source>
        <dbReference type="Proteomes" id="UP001367676"/>
    </source>
</evidence>
<gene>
    <name evidence="3" type="ORF">V9T40_010829</name>
</gene>
<feature type="compositionally biased region" description="Polar residues" evidence="1">
    <location>
        <begin position="75"/>
        <end position="98"/>
    </location>
</feature>
<evidence type="ECO:0000313" key="3">
    <source>
        <dbReference type="EMBL" id="KAK7573638.1"/>
    </source>
</evidence>
<protein>
    <submittedName>
        <fullName evidence="3">Uncharacterized protein</fullName>
    </submittedName>
</protein>
<proteinExistence type="predicted"/>
<keyword evidence="4" id="KW-1185">Reference proteome</keyword>
<evidence type="ECO:0000256" key="1">
    <source>
        <dbReference type="SAM" id="MobiDB-lite"/>
    </source>
</evidence>
<comment type="caution">
    <text evidence="3">The sequence shown here is derived from an EMBL/GenBank/DDBJ whole genome shotgun (WGS) entry which is preliminary data.</text>
</comment>
<keyword evidence="2" id="KW-0472">Membrane</keyword>
<dbReference type="EMBL" id="JBBCAQ010000037">
    <property type="protein sequence ID" value="KAK7573638.1"/>
    <property type="molecule type" value="Genomic_DNA"/>
</dbReference>
<feature type="region of interest" description="Disordered" evidence="1">
    <location>
        <begin position="70"/>
        <end position="119"/>
    </location>
</feature>
<reference evidence="3 4" key="1">
    <citation type="submission" date="2024-03" db="EMBL/GenBank/DDBJ databases">
        <title>Adaptation during the transition from Ophiocordyceps entomopathogen to insect associate is accompanied by gene loss and intensified selection.</title>
        <authorList>
            <person name="Ward C.M."/>
            <person name="Onetto C.A."/>
            <person name="Borneman A.R."/>
        </authorList>
    </citation>
    <scope>NUCLEOTIDE SEQUENCE [LARGE SCALE GENOMIC DNA]</scope>
    <source>
        <strain evidence="3">AWRI1</strain>
        <tissue evidence="3">Single Adult Female</tissue>
    </source>
</reference>